<dbReference type="PANTHER" id="PTHR32183:SF12">
    <property type="entry name" value="OS03G0843800 PROTEIN"/>
    <property type="match status" value="1"/>
</dbReference>
<reference evidence="6 7" key="1">
    <citation type="submission" date="2016-09" db="EMBL/GenBank/DDBJ databases">
        <title>The draft genome of Dichanthelium oligosanthes: A C3 panicoid grass species.</title>
        <authorList>
            <person name="Studer A.J."/>
            <person name="Schnable J.C."/>
            <person name="Brutnell T.P."/>
        </authorList>
    </citation>
    <scope>NUCLEOTIDE SEQUENCE [LARGE SCALE GENOMIC DNA]</scope>
    <source>
        <strain evidence="7">cv. Kellogg 1175</strain>
        <tissue evidence="6">Leaf</tissue>
    </source>
</reference>
<dbReference type="SUPFAM" id="SSF53335">
    <property type="entry name" value="S-adenosyl-L-methionine-dependent methyltransferases"/>
    <property type="match status" value="2"/>
</dbReference>
<feature type="compositionally biased region" description="Low complexity" evidence="5">
    <location>
        <begin position="237"/>
        <end position="246"/>
    </location>
</feature>
<protein>
    <submittedName>
        <fullName evidence="6">Putative thiol methyltransferase 2</fullName>
    </submittedName>
</protein>
<keyword evidence="2 6" id="KW-0489">Methyltransferase</keyword>
<evidence type="ECO:0000256" key="2">
    <source>
        <dbReference type="ARBA" id="ARBA00022603"/>
    </source>
</evidence>
<gene>
    <name evidence="6" type="ORF">BAE44_0007373</name>
</gene>
<dbReference type="Pfam" id="PF05724">
    <property type="entry name" value="TPMT"/>
    <property type="match status" value="2"/>
</dbReference>
<dbReference type="GO" id="GO:0008757">
    <property type="term" value="F:S-adenosylmethionine-dependent methyltransferase activity"/>
    <property type="evidence" value="ECO:0007669"/>
    <property type="project" value="InterPro"/>
</dbReference>
<organism evidence="6 7">
    <name type="scientific">Dichanthelium oligosanthes</name>
    <dbReference type="NCBI Taxonomy" id="888268"/>
    <lineage>
        <taxon>Eukaryota</taxon>
        <taxon>Viridiplantae</taxon>
        <taxon>Streptophyta</taxon>
        <taxon>Embryophyta</taxon>
        <taxon>Tracheophyta</taxon>
        <taxon>Spermatophyta</taxon>
        <taxon>Magnoliopsida</taxon>
        <taxon>Liliopsida</taxon>
        <taxon>Poales</taxon>
        <taxon>Poaceae</taxon>
        <taxon>PACMAD clade</taxon>
        <taxon>Panicoideae</taxon>
        <taxon>Panicodae</taxon>
        <taxon>Paniceae</taxon>
        <taxon>Dichantheliinae</taxon>
        <taxon>Dichanthelium</taxon>
    </lineage>
</organism>
<keyword evidence="4" id="KW-0949">S-adenosyl-L-methionine</keyword>
<keyword evidence="1" id="KW-0597">Phosphoprotein</keyword>
<dbReference type="AlphaFoldDB" id="A0A1E5W2V5"/>
<dbReference type="CDD" id="cd02440">
    <property type="entry name" value="AdoMet_MTases"/>
    <property type="match status" value="1"/>
</dbReference>
<dbReference type="InterPro" id="IPR008854">
    <property type="entry name" value="TPMT"/>
</dbReference>
<dbReference type="Gene3D" id="3.40.50.150">
    <property type="entry name" value="Vaccinia Virus protein VP39"/>
    <property type="match status" value="2"/>
</dbReference>
<evidence type="ECO:0000256" key="5">
    <source>
        <dbReference type="SAM" id="MobiDB-lite"/>
    </source>
</evidence>
<feature type="region of interest" description="Disordered" evidence="5">
    <location>
        <begin position="218"/>
        <end position="259"/>
    </location>
</feature>
<dbReference type="PANTHER" id="PTHR32183">
    <property type="match status" value="1"/>
</dbReference>
<dbReference type="OrthoDB" id="276151at2759"/>
<proteinExistence type="predicted"/>
<keyword evidence="3 6" id="KW-0808">Transferase</keyword>
<name>A0A1E5W2V5_9POAL</name>
<dbReference type="Proteomes" id="UP000095767">
    <property type="component" value="Unassembled WGS sequence"/>
</dbReference>
<comment type="caution">
    <text evidence="6">The sequence shown here is derived from an EMBL/GenBank/DDBJ whole genome shotgun (WGS) entry which is preliminary data.</text>
</comment>
<evidence type="ECO:0000256" key="4">
    <source>
        <dbReference type="ARBA" id="ARBA00022691"/>
    </source>
</evidence>
<evidence type="ECO:0000313" key="7">
    <source>
        <dbReference type="Proteomes" id="UP000095767"/>
    </source>
</evidence>
<keyword evidence="7" id="KW-1185">Reference proteome</keyword>
<evidence type="ECO:0000256" key="3">
    <source>
        <dbReference type="ARBA" id="ARBA00022679"/>
    </source>
</evidence>
<evidence type="ECO:0000256" key="1">
    <source>
        <dbReference type="ARBA" id="ARBA00022553"/>
    </source>
</evidence>
<dbReference type="EMBL" id="LWDX02023036">
    <property type="protein sequence ID" value="OEL31610.1"/>
    <property type="molecule type" value="Genomic_DNA"/>
</dbReference>
<sequence length="365" mass="39206">MASTAVAGQVLDGSNPAVARVRQLMGGPEYSQDGWRRCWEEGVTPWDLGQPTPAVVELAKSGTLPGDGATVLVPGCGAGYDVVALSGPGRFVVGLDICETAVAKAKQWSAAAAQADESLFAFVAADFFTWEPPELFDLIFDYTFFCALHPSMRPAWAKRMADLLKPNNGELITLMYLAEGQEAGPPFNTTVLDYEEVLKPLGFVITCIQDNDVAVKPRKMGGGGAGRKASRRGTWASPRRPSSSSSTPAPCRVTAPPSSSRDAARFFCALHPSMRPAWAKKIADLLKPDGELITLMFLVGGMEAGPPFNTAVLEEIVSCVNSYEEVLNPLGFVMTSIQDNEVAVAPRKVPTMFLLPCMKHDYVTD</sequence>
<dbReference type="InterPro" id="IPR029063">
    <property type="entry name" value="SAM-dependent_MTases_sf"/>
</dbReference>
<dbReference type="GO" id="GO:0032259">
    <property type="term" value="P:methylation"/>
    <property type="evidence" value="ECO:0007669"/>
    <property type="project" value="UniProtKB-KW"/>
</dbReference>
<dbReference type="STRING" id="888268.A0A1E5W2V5"/>
<accession>A0A1E5W2V5</accession>
<dbReference type="PROSITE" id="PS51585">
    <property type="entry name" value="SAM_MT_TPMT"/>
    <property type="match status" value="1"/>
</dbReference>
<evidence type="ECO:0000313" key="6">
    <source>
        <dbReference type="EMBL" id="OEL31610.1"/>
    </source>
</evidence>